<protein>
    <submittedName>
        <fullName evidence="4">Leucine-rich repeat transmembrane neuronal protein 2</fullName>
    </submittedName>
</protein>
<dbReference type="InterPro" id="IPR001611">
    <property type="entry name" value="Leu-rich_rpt"/>
</dbReference>
<evidence type="ECO:0000256" key="1">
    <source>
        <dbReference type="ARBA" id="ARBA00022614"/>
    </source>
</evidence>
<keyword evidence="1" id="KW-0433">Leucine-rich repeat</keyword>
<evidence type="ECO:0000313" key="4">
    <source>
        <dbReference type="EMBL" id="KAJ8027581.1"/>
    </source>
</evidence>
<sequence>MWLKQVPLYSHFGGGSICFLQFICAFIVVFGSHGTFGTPTVSPVAATTENVSPTCGQACEYEDLYRRAHCDQRRLAFVPISTGCAGVTLFEIQENNITSITTEQLSGYTLVRTLDISRNQISSFRPGTFINNRQMTNIIASYNKLQILLRCTFNGTERSMQRIYLDNNSIQFIENETFFGLDKLQVLYLQNNRLHEVPGGLFAGLIALNHVNLSNNQLHDIPPPFQLGFCYLEKLDLRNNQLYQCASIVPFFYNITNGFHFSGNPLICDCDFLTIQKWFYETNHPQNSQIGCKLDNETYFDVKDNLTIPCEETGTDTSPQDPIVTTFQSLTKVTSSANTWNKEVTTRSPQSKGTHISISPKYDDENEKQIEISVDDMKVSRYGYRVPWISYYTGALLTIYIVFHFVKWATKFCGKQTYKKIKLSKRSSHLNTTSPV</sequence>
<dbReference type="SUPFAM" id="SSF52058">
    <property type="entry name" value="L domain-like"/>
    <property type="match status" value="1"/>
</dbReference>
<accession>A0A9Q1BJ60</accession>
<dbReference type="PROSITE" id="PS51450">
    <property type="entry name" value="LRR"/>
    <property type="match status" value="2"/>
</dbReference>
<proteinExistence type="predicted"/>
<dbReference type="SMART" id="SM00369">
    <property type="entry name" value="LRR_TYP"/>
    <property type="match status" value="4"/>
</dbReference>
<dbReference type="Pfam" id="PF13855">
    <property type="entry name" value="LRR_8"/>
    <property type="match status" value="2"/>
</dbReference>
<organism evidence="4 5">
    <name type="scientific">Holothuria leucospilota</name>
    <name type="common">Black long sea cucumber</name>
    <name type="synonym">Mertensiothuria leucospilota</name>
    <dbReference type="NCBI Taxonomy" id="206669"/>
    <lineage>
        <taxon>Eukaryota</taxon>
        <taxon>Metazoa</taxon>
        <taxon>Echinodermata</taxon>
        <taxon>Eleutherozoa</taxon>
        <taxon>Echinozoa</taxon>
        <taxon>Holothuroidea</taxon>
        <taxon>Aspidochirotacea</taxon>
        <taxon>Aspidochirotida</taxon>
        <taxon>Holothuriidae</taxon>
        <taxon>Holothuria</taxon>
    </lineage>
</organism>
<dbReference type="Gene3D" id="3.80.10.10">
    <property type="entry name" value="Ribonuclease Inhibitor"/>
    <property type="match status" value="2"/>
</dbReference>
<dbReference type="EMBL" id="JAIZAY010000016">
    <property type="protein sequence ID" value="KAJ8027581.1"/>
    <property type="molecule type" value="Genomic_DNA"/>
</dbReference>
<dbReference type="InterPro" id="IPR032675">
    <property type="entry name" value="LRR_dom_sf"/>
</dbReference>
<gene>
    <name evidence="4" type="ORF">HOLleu_32761</name>
</gene>
<dbReference type="AlphaFoldDB" id="A0A9Q1BJ60"/>
<dbReference type="InterPro" id="IPR003591">
    <property type="entry name" value="Leu-rich_rpt_typical-subtyp"/>
</dbReference>
<keyword evidence="3" id="KW-0472">Membrane</keyword>
<evidence type="ECO:0000256" key="2">
    <source>
        <dbReference type="ARBA" id="ARBA00022737"/>
    </source>
</evidence>
<keyword evidence="3 4" id="KW-0812">Transmembrane</keyword>
<name>A0A9Q1BJ60_HOLLE</name>
<dbReference type="Proteomes" id="UP001152320">
    <property type="component" value="Chromosome 16"/>
</dbReference>
<dbReference type="OrthoDB" id="694479at2759"/>
<feature type="transmembrane region" description="Helical" evidence="3">
    <location>
        <begin position="12"/>
        <end position="31"/>
    </location>
</feature>
<reference evidence="4" key="1">
    <citation type="submission" date="2021-10" db="EMBL/GenBank/DDBJ databases">
        <title>Tropical sea cucumber genome reveals ecological adaptation and Cuvierian tubules defense mechanism.</title>
        <authorList>
            <person name="Chen T."/>
        </authorList>
    </citation>
    <scope>NUCLEOTIDE SEQUENCE</scope>
    <source>
        <strain evidence="4">Nanhai2018</strain>
        <tissue evidence="4">Muscle</tissue>
    </source>
</reference>
<feature type="transmembrane region" description="Helical" evidence="3">
    <location>
        <begin position="388"/>
        <end position="406"/>
    </location>
</feature>
<evidence type="ECO:0000256" key="3">
    <source>
        <dbReference type="SAM" id="Phobius"/>
    </source>
</evidence>
<evidence type="ECO:0000313" key="5">
    <source>
        <dbReference type="Proteomes" id="UP001152320"/>
    </source>
</evidence>
<keyword evidence="5" id="KW-1185">Reference proteome</keyword>
<comment type="caution">
    <text evidence="4">The sequence shown here is derived from an EMBL/GenBank/DDBJ whole genome shotgun (WGS) entry which is preliminary data.</text>
</comment>
<keyword evidence="2" id="KW-0677">Repeat</keyword>
<dbReference type="PANTHER" id="PTHR24366">
    <property type="entry name" value="IG(IMMUNOGLOBULIN) AND LRR(LEUCINE RICH REPEAT) DOMAINS"/>
    <property type="match status" value="1"/>
</dbReference>
<keyword evidence="3" id="KW-1133">Transmembrane helix</keyword>
<dbReference type="PANTHER" id="PTHR24366:SF170">
    <property type="entry name" value="RE50361P"/>
    <property type="match status" value="1"/>
</dbReference>